<reference evidence="1" key="2">
    <citation type="submission" date="2020-09" db="EMBL/GenBank/DDBJ databases">
        <authorList>
            <person name="Sun Q."/>
            <person name="Ohkuma M."/>
        </authorList>
    </citation>
    <scope>NUCLEOTIDE SEQUENCE</scope>
    <source>
        <strain evidence="1">JCM 3172</strain>
    </source>
</reference>
<sequence>MRTAILANAYDETGTRAGPFGGRVPGATGGNRAKGRTAGAVCGAPMGVDVRRCALLCAPWS</sequence>
<protein>
    <submittedName>
        <fullName evidence="1">Uncharacterized protein</fullName>
    </submittedName>
</protein>
<proteinExistence type="predicted"/>
<keyword evidence="2" id="KW-1185">Reference proteome</keyword>
<name>A0A918HCS5_9ACTN</name>
<reference evidence="1" key="1">
    <citation type="journal article" date="2014" name="Int. J. Syst. Evol. Microbiol.">
        <title>Complete genome sequence of Corynebacterium casei LMG S-19264T (=DSM 44701T), isolated from a smear-ripened cheese.</title>
        <authorList>
            <consortium name="US DOE Joint Genome Institute (JGI-PGF)"/>
            <person name="Walter F."/>
            <person name="Albersmeier A."/>
            <person name="Kalinowski J."/>
            <person name="Ruckert C."/>
        </authorList>
    </citation>
    <scope>NUCLEOTIDE SEQUENCE</scope>
    <source>
        <strain evidence="1">JCM 3172</strain>
    </source>
</reference>
<comment type="caution">
    <text evidence="1">The sequence shown here is derived from an EMBL/GenBank/DDBJ whole genome shotgun (WGS) entry which is preliminary data.</text>
</comment>
<gene>
    <name evidence="1" type="ORF">GCM10014713_54800</name>
</gene>
<dbReference type="EMBL" id="BMQQ01000026">
    <property type="protein sequence ID" value="GGT53960.1"/>
    <property type="molecule type" value="Genomic_DNA"/>
</dbReference>
<accession>A0A918HCS5</accession>
<evidence type="ECO:0000313" key="2">
    <source>
        <dbReference type="Proteomes" id="UP000619486"/>
    </source>
</evidence>
<dbReference type="AlphaFoldDB" id="A0A918HCS5"/>
<organism evidence="1 2">
    <name type="scientific">Streptomyces purpureus</name>
    <dbReference type="NCBI Taxonomy" id="1951"/>
    <lineage>
        <taxon>Bacteria</taxon>
        <taxon>Bacillati</taxon>
        <taxon>Actinomycetota</taxon>
        <taxon>Actinomycetes</taxon>
        <taxon>Kitasatosporales</taxon>
        <taxon>Streptomycetaceae</taxon>
        <taxon>Streptomyces</taxon>
    </lineage>
</organism>
<dbReference type="Proteomes" id="UP000619486">
    <property type="component" value="Unassembled WGS sequence"/>
</dbReference>
<evidence type="ECO:0000313" key="1">
    <source>
        <dbReference type="EMBL" id="GGT53960.1"/>
    </source>
</evidence>